<organism evidence="1 2">
    <name type="scientific">Marinobacter similis</name>
    <dbReference type="NCBI Taxonomy" id="1420916"/>
    <lineage>
        <taxon>Bacteria</taxon>
        <taxon>Pseudomonadati</taxon>
        <taxon>Pseudomonadota</taxon>
        <taxon>Gammaproteobacteria</taxon>
        <taxon>Pseudomonadales</taxon>
        <taxon>Marinobacteraceae</taxon>
        <taxon>Marinobacter</taxon>
    </lineage>
</organism>
<accession>W5YLQ3</accession>
<dbReference type="EMBL" id="CP007151">
    <property type="protein sequence ID" value="AHI30147.1"/>
    <property type="molecule type" value="Genomic_DNA"/>
</dbReference>
<evidence type="ECO:0000313" key="1">
    <source>
        <dbReference type="EMBL" id="AHI30147.1"/>
    </source>
</evidence>
<dbReference type="AlphaFoldDB" id="W5YLQ3"/>
<evidence type="ECO:0000313" key="2">
    <source>
        <dbReference type="Proteomes" id="UP000061489"/>
    </source>
</evidence>
<sequence length="116" mass="12688">MLPLLAKRQQFRLNILDIFPLISGSQPDQIGHGGLQRQFVPGTHVLTRHGQLGVCTTLVTHGVDPMLAPVGPEPGPDVGREAHTYTDRSRRALGQSYRHGNHAIHGLAWHGINIDP</sequence>
<protein>
    <submittedName>
        <fullName evidence="1">Uncharacterized protein</fullName>
    </submittedName>
</protein>
<dbReference type="KEGG" id="msx:AU14_13020"/>
<dbReference type="STRING" id="1420916.AU14_13020"/>
<dbReference type="HOGENOM" id="CLU_2093935_0_0_6"/>
<name>W5YLQ3_9GAMM</name>
<proteinExistence type="predicted"/>
<dbReference type="Proteomes" id="UP000061489">
    <property type="component" value="Chromosome"/>
</dbReference>
<keyword evidence="2" id="KW-1185">Reference proteome</keyword>
<gene>
    <name evidence="1" type="ORF">AU14_13020</name>
</gene>
<reference evidence="1 2" key="1">
    <citation type="journal article" date="2014" name="Genome Announc.">
        <title>Draft Genome Sequences of Marinobacter similis A3d10T and Marinobacter salarius R9SW1T.</title>
        <authorList>
            <person name="Ivanova E.P."/>
            <person name="Ng H.J."/>
            <person name="Webb H.K."/>
            <person name="Feng G."/>
            <person name="Oshima K."/>
            <person name="Hattori M."/>
            <person name="Ohkuma M."/>
            <person name="Sergeev A.F."/>
            <person name="Mikhailov V.V."/>
            <person name="Crawford R.J."/>
            <person name="Sawabe T."/>
        </authorList>
    </citation>
    <scope>NUCLEOTIDE SEQUENCE [LARGE SCALE GENOMIC DNA]</scope>
    <source>
        <strain evidence="1 2">A3d10</strain>
    </source>
</reference>